<keyword evidence="1" id="KW-0472">Membrane</keyword>
<proteinExistence type="predicted"/>
<name>A0A4R4T6L0_9ACTN</name>
<gene>
    <name evidence="2" type="ORF">E1283_23445</name>
</gene>
<evidence type="ECO:0000313" key="2">
    <source>
        <dbReference type="EMBL" id="TDC71496.1"/>
    </source>
</evidence>
<comment type="caution">
    <text evidence="2">The sequence shown here is derived from an EMBL/GenBank/DDBJ whole genome shotgun (WGS) entry which is preliminary data.</text>
</comment>
<organism evidence="2 3">
    <name type="scientific">Streptomyces hainanensis</name>
    <dbReference type="NCBI Taxonomy" id="402648"/>
    <lineage>
        <taxon>Bacteria</taxon>
        <taxon>Bacillati</taxon>
        <taxon>Actinomycetota</taxon>
        <taxon>Actinomycetes</taxon>
        <taxon>Kitasatosporales</taxon>
        <taxon>Streptomycetaceae</taxon>
        <taxon>Streptomyces</taxon>
    </lineage>
</organism>
<keyword evidence="3" id="KW-1185">Reference proteome</keyword>
<evidence type="ECO:0000313" key="3">
    <source>
        <dbReference type="Proteomes" id="UP000295345"/>
    </source>
</evidence>
<dbReference type="Proteomes" id="UP000295345">
    <property type="component" value="Unassembled WGS sequence"/>
</dbReference>
<dbReference type="Pfam" id="PF10825">
    <property type="entry name" value="DUF2752"/>
    <property type="match status" value="1"/>
</dbReference>
<dbReference type="EMBL" id="SMKI01000279">
    <property type="protein sequence ID" value="TDC71496.1"/>
    <property type="molecule type" value="Genomic_DNA"/>
</dbReference>
<feature type="transmembrane region" description="Helical" evidence="1">
    <location>
        <begin position="24"/>
        <end position="46"/>
    </location>
</feature>
<evidence type="ECO:0000256" key="1">
    <source>
        <dbReference type="SAM" id="Phobius"/>
    </source>
</evidence>
<reference evidence="2 3" key="1">
    <citation type="submission" date="2019-03" db="EMBL/GenBank/DDBJ databases">
        <title>Draft genome sequences of novel Actinobacteria.</title>
        <authorList>
            <person name="Sahin N."/>
            <person name="Ay H."/>
            <person name="Saygin H."/>
        </authorList>
    </citation>
    <scope>NUCLEOTIDE SEQUENCE [LARGE SCALE GENOMIC DNA]</scope>
    <source>
        <strain evidence="2 3">DSM 41900</strain>
    </source>
</reference>
<protein>
    <submittedName>
        <fullName evidence="2">DUF2752 domain-containing protein</fullName>
    </submittedName>
</protein>
<sequence length="145" mass="14119">MAGWAARPEAGRVPPPRAQGARSLGWAAAAGVFCAGAVLVAPAALLPHPACPVPALTGLHCPGCGGLRCAAALARGDLGAALGANALVVAAGAVLALFLALRLMSALLRRPPPAPPPRAVAWGLGGAALAFTVLRNLPIGAVLAP</sequence>
<accession>A0A4R4T6L0</accession>
<feature type="transmembrane region" description="Helical" evidence="1">
    <location>
        <begin position="86"/>
        <end position="108"/>
    </location>
</feature>
<keyword evidence="1" id="KW-0812">Transmembrane</keyword>
<dbReference type="InterPro" id="IPR021215">
    <property type="entry name" value="DUF2752"/>
</dbReference>
<dbReference type="AlphaFoldDB" id="A0A4R4T6L0"/>
<keyword evidence="1" id="KW-1133">Transmembrane helix</keyword>